<reference evidence="2" key="1">
    <citation type="journal article" date="2012" name="Nat. Biotechnol.">
        <title>Reference genome sequence of the model plant Setaria.</title>
        <authorList>
            <person name="Bennetzen J.L."/>
            <person name="Schmutz J."/>
            <person name="Wang H."/>
            <person name="Percifield R."/>
            <person name="Hawkins J."/>
            <person name="Pontaroli A.C."/>
            <person name="Estep M."/>
            <person name="Feng L."/>
            <person name="Vaughn J.N."/>
            <person name="Grimwood J."/>
            <person name="Jenkins J."/>
            <person name="Barry K."/>
            <person name="Lindquist E."/>
            <person name="Hellsten U."/>
            <person name="Deshpande S."/>
            <person name="Wang X."/>
            <person name="Wu X."/>
            <person name="Mitros T."/>
            <person name="Triplett J."/>
            <person name="Yang X."/>
            <person name="Ye C.Y."/>
            <person name="Mauro-Herrera M."/>
            <person name="Wang L."/>
            <person name="Li P."/>
            <person name="Sharma M."/>
            <person name="Sharma R."/>
            <person name="Ronald P.C."/>
            <person name="Panaud O."/>
            <person name="Kellogg E.A."/>
            <person name="Brutnell T.P."/>
            <person name="Doust A.N."/>
            <person name="Tuskan G.A."/>
            <person name="Rokhsar D."/>
            <person name="Devos K.M."/>
        </authorList>
    </citation>
    <scope>NUCLEOTIDE SEQUENCE [LARGE SCALE GENOMIC DNA]</scope>
    <source>
        <strain evidence="2">cv. Yugu1</strain>
    </source>
</reference>
<dbReference type="InParanoid" id="K3Y482"/>
<evidence type="ECO:0000313" key="2">
    <source>
        <dbReference type="Proteomes" id="UP000004995"/>
    </source>
</evidence>
<dbReference type="Proteomes" id="UP000004995">
    <property type="component" value="Unassembled WGS sequence"/>
</dbReference>
<dbReference type="EMBL" id="AGNK02002494">
    <property type="status" value="NOT_ANNOTATED_CDS"/>
    <property type="molecule type" value="Genomic_DNA"/>
</dbReference>
<dbReference type="EnsemblPlants" id="KQL10745">
    <property type="protein sequence ID" value="KQL10745"/>
    <property type="gene ID" value="SETIT_009020mg"/>
</dbReference>
<evidence type="ECO:0000313" key="1">
    <source>
        <dbReference type="EnsemblPlants" id="KQL10745"/>
    </source>
</evidence>
<accession>K3Y482</accession>
<dbReference type="Gramene" id="KQL10745">
    <property type="protein sequence ID" value="KQL10745"/>
    <property type="gene ID" value="SETIT_009020mg"/>
</dbReference>
<keyword evidence="2" id="KW-1185">Reference proteome</keyword>
<organism evidence="1 2">
    <name type="scientific">Setaria italica</name>
    <name type="common">Foxtail millet</name>
    <name type="synonym">Panicum italicum</name>
    <dbReference type="NCBI Taxonomy" id="4555"/>
    <lineage>
        <taxon>Eukaryota</taxon>
        <taxon>Viridiplantae</taxon>
        <taxon>Streptophyta</taxon>
        <taxon>Embryophyta</taxon>
        <taxon>Tracheophyta</taxon>
        <taxon>Spermatophyta</taxon>
        <taxon>Magnoliopsida</taxon>
        <taxon>Liliopsida</taxon>
        <taxon>Poales</taxon>
        <taxon>Poaceae</taxon>
        <taxon>PACMAD clade</taxon>
        <taxon>Panicoideae</taxon>
        <taxon>Panicodae</taxon>
        <taxon>Paniceae</taxon>
        <taxon>Cenchrinae</taxon>
        <taxon>Setaria</taxon>
    </lineage>
</organism>
<reference evidence="1" key="2">
    <citation type="submission" date="2018-08" db="UniProtKB">
        <authorList>
            <consortium name="EnsemblPlants"/>
        </authorList>
    </citation>
    <scope>IDENTIFICATION</scope>
    <source>
        <strain evidence="1">Yugu1</strain>
    </source>
</reference>
<name>K3Y482_SETIT</name>
<dbReference type="HOGENOM" id="CLU_3385629_0_0_1"/>
<proteinExistence type="predicted"/>
<dbReference type="AlphaFoldDB" id="K3Y482"/>
<sequence length="33" mass="3729">MTLRNIFLCGLGGSPSPTCKKFYFSLNFLCEKL</sequence>
<protein>
    <submittedName>
        <fullName evidence="1">Uncharacterized protein</fullName>
    </submittedName>
</protein>